<sequence>MLDPRYLGKGMDEETRGSVKYFIGMWHGVDRENDTMVELVKFLGGSRDTSLEARPIAEKQLTVRQYWQGLSEFPLLQDIALTVFASRCSNAAAERNWSAHKFVHSQVRNRLRDASVEKLVFLFFNAKNFDDDDMAFYDMLEDMAANSSDEENSNKDSDYEYY</sequence>
<accession>A0A081B347</accession>
<dbReference type="GO" id="GO:0046983">
    <property type="term" value="F:protein dimerization activity"/>
    <property type="evidence" value="ECO:0007669"/>
    <property type="project" value="InterPro"/>
</dbReference>
<name>A0A081B347_PHYNI</name>
<gene>
    <name evidence="2" type="ORF">F444_00787</name>
</gene>
<proteinExistence type="predicted"/>
<dbReference type="Proteomes" id="UP000028582">
    <property type="component" value="Unassembled WGS sequence"/>
</dbReference>
<feature type="domain" description="HAT C-terminal dimerisation" evidence="1">
    <location>
        <begin position="57"/>
        <end position="124"/>
    </location>
</feature>
<dbReference type="InterPro" id="IPR012337">
    <property type="entry name" value="RNaseH-like_sf"/>
</dbReference>
<dbReference type="OrthoDB" id="125876at2759"/>
<protein>
    <recommendedName>
        <fullName evidence="1">HAT C-terminal dimerisation domain-containing protein</fullName>
    </recommendedName>
</protein>
<dbReference type="EMBL" id="ANJA01000162">
    <property type="protein sequence ID" value="ETO85558.1"/>
    <property type="molecule type" value="Genomic_DNA"/>
</dbReference>
<comment type="caution">
    <text evidence="2">The sequence shown here is derived from an EMBL/GenBank/DDBJ whole genome shotgun (WGS) entry which is preliminary data.</text>
</comment>
<evidence type="ECO:0000259" key="1">
    <source>
        <dbReference type="Pfam" id="PF05699"/>
    </source>
</evidence>
<dbReference type="Pfam" id="PF05699">
    <property type="entry name" value="Dimer_Tnp_hAT"/>
    <property type="match status" value="1"/>
</dbReference>
<dbReference type="InterPro" id="IPR008906">
    <property type="entry name" value="HATC_C_dom"/>
</dbReference>
<dbReference type="AlphaFoldDB" id="A0A081B347"/>
<evidence type="ECO:0000313" key="3">
    <source>
        <dbReference type="Proteomes" id="UP000028582"/>
    </source>
</evidence>
<dbReference type="SUPFAM" id="SSF53098">
    <property type="entry name" value="Ribonuclease H-like"/>
    <property type="match status" value="1"/>
</dbReference>
<reference evidence="2 3" key="1">
    <citation type="submission" date="2013-11" db="EMBL/GenBank/DDBJ databases">
        <title>The Genome Sequence of Phytophthora parasitica P1976.</title>
        <authorList>
            <consortium name="The Broad Institute Genomics Platform"/>
            <person name="Russ C."/>
            <person name="Tyler B."/>
            <person name="Panabieres F."/>
            <person name="Shan W."/>
            <person name="Tripathy S."/>
            <person name="Grunwald N."/>
            <person name="Machado M."/>
            <person name="Johnson C.S."/>
            <person name="Walker B."/>
            <person name="Young S."/>
            <person name="Zeng Q."/>
            <person name="Gargeya S."/>
            <person name="Fitzgerald M."/>
            <person name="Haas B."/>
            <person name="Abouelleil A."/>
            <person name="Allen A.W."/>
            <person name="Alvarado L."/>
            <person name="Arachchi H.M."/>
            <person name="Berlin A.M."/>
            <person name="Chapman S.B."/>
            <person name="Gainer-Dewar J."/>
            <person name="Goldberg J."/>
            <person name="Griggs A."/>
            <person name="Gujja S."/>
            <person name="Hansen M."/>
            <person name="Howarth C."/>
            <person name="Imamovic A."/>
            <person name="Ireland A."/>
            <person name="Larimer J."/>
            <person name="McCowan C."/>
            <person name="Murphy C."/>
            <person name="Pearson M."/>
            <person name="Poon T.W."/>
            <person name="Priest M."/>
            <person name="Roberts A."/>
            <person name="Saif S."/>
            <person name="Shea T."/>
            <person name="Sisk P."/>
            <person name="Sykes S."/>
            <person name="Wortman J."/>
            <person name="Nusbaum C."/>
            <person name="Birren B."/>
        </authorList>
    </citation>
    <scope>NUCLEOTIDE SEQUENCE [LARGE SCALE GENOMIC DNA]</scope>
    <source>
        <strain evidence="2 3">P1976</strain>
    </source>
</reference>
<organism evidence="2 3">
    <name type="scientific">Phytophthora nicotianae P1976</name>
    <dbReference type="NCBI Taxonomy" id="1317066"/>
    <lineage>
        <taxon>Eukaryota</taxon>
        <taxon>Sar</taxon>
        <taxon>Stramenopiles</taxon>
        <taxon>Oomycota</taxon>
        <taxon>Peronosporomycetes</taxon>
        <taxon>Peronosporales</taxon>
        <taxon>Peronosporaceae</taxon>
        <taxon>Phytophthora</taxon>
    </lineage>
</organism>
<evidence type="ECO:0000313" key="2">
    <source>
        <dbReference type="EMBL" id="ETO85558.1"/>
    </source>
</evidence>